<dbReference type="Proteomes" id="UP001204579">
    <property type="component" value="Unassembled WGS sequence"/>
</dbReference>
<keyword evidence="1" id="KW-0732">Signal</keyword>
<dbReference type="EMBL" id="JANRHJ010000008">
    <property type="protein sequence ID" value="MCR8874006.1"/>
    <property type="molecule type" value="Genomic_DNA"/>
</dbReference>
<gene>
    <name evidence="2" type="ORF">NW209_08260</name>
</gene>
<evidence type="ECO:0000313" key="3">
    <source>
        <dbReference type="Proteomes" id="UP001204579"/>
    </source>
</evidence>
<feature type="signal peptide" evidence="1">
    <location>
        <begin position="1"/>
        <end position="22"/>
    </location>
</feature>
<keyword evidence="3" id="KW-1185">Reference proteome</keyword>
<evidence type="ECO:0000313" key="2">
    <source>
        <dbReference type="EMBL" id="MCR8874006.1"/>
    </source>
</evidence>
<accession>A0AAW5N070</accession>
<dbReference type="Gene3D" id="2.40.160.170">
    <property type="match status" value="1"/>
</dbReference>
<name>A0AAW5N070_9BACT</name>
<feature type="chain" id="PRO_5043947114" description="Outer membrane protein beta-barrel domain-containing protein" evidence="1">
    <location>
        <begin position="23"/>
        <end position="242"/>
    </location>
</feature>
<evidence type="ECO:0008006" key="4">
    <source>
        <dbReference type="Google" id="ProtNLM"/>
    </source>
</evidence>
<comment type="caution">
    <text evidence="2">The sequence shown here is derived from an EMBL/GenBank/DDBJ whole genome shotgun (WGS) entry which is preliminary data.</text>
</comment>
<protein>
    <recommendedName>
        <fullName evidence="4">Outer membrane protein beta-barrel domain-containing protein</fullName>
    </recommendedName>
</protein>
<evidence type="ECO:0000256" key="1">
    <source>
        <dbReference type="SAM" id="SignalP"/>
    </source>
</evidence>
<proteinExistence type="predicted"/>
<reference evidence="2 3" key="1">
    <citation type="submission" date="2022-08" db="EMBL/GenBank/DDBJ databases">
        <authorList>
            <person name="Zeman M."/>
            <person name="Kubasova T."/>
        </authorList>
    </citation>
    <scope>NUCLEOTIDE SEQUENCE [LARGE SCALE GENOMIC DNA]</scope>
    <source>
        <strain evidence="2 3">ET62</strain>
    </source>
</reference>
<dbReference type="RefSeq" id="WP_258335750.1">
    <property type="nucleotide sequence ID" value="NZ_JANRHJ010000008.1"/>
</dbReference>
<dbReference type="AlphaFoldDB" id="A0AAW5N070"/>
<organism evidence="2 3">
    <name type="scientific">Phocaeicola barnesiae</name>
    <dbReference type="NCBI Taxonomy" id="376804"/>
    <lineage>
        <taxon>Bacteria</taxon>
        <taxon>Pseudomonadati</taxon>
        <taxon>Bacteroidota</taxon>
        <taxon>Bacteroidia</taxon>
        <taxon>Bacteroidales</taxon>
        <taxon>Bacteroidaceae</taxon>
        <taxon>Phocaeicola</taxon>
    </lineage>
</organism>
<sequence>MKRFIFSCLLLLAGIGSSKLYAEEHNYGYFNSVAVGLNVGTTGIGFDVATPIGNYLALRAGVDFMPGFSMNGDVDVSGEANGTPYYGTLNAEGTLKRTSGNLLLNVYPFKSSSFFVAAGAYFGGSKLVQLTGHTNDLPDGGDYGIEIGDYTIPVDENGNVSGGLKVAGFRPYLGLGIGRLVPKNRINVAFEVGVQFHGTPKVYSDTGDLGNLVDEADNEYTDLINKLTVYPVLKLRLSGRIF</sequence>